<evidence type="ECO:0000313" key="2">
    <source>
        <dbReference type="EMBL" id="PIC21532.1"/>
    </source>
</evidence>
<protein>
    <recommendedName>
        <fullName evidence="1">MATH domain-containing protein</fullName>
    </recommendedName>
</protein>
<evidence type="ECO:0000313" key="3">
    <source>
        <dbReference type="Proteomes" id="UP000230233"/>
    </source>
</evidence>
<dbReference type="InterPro" id="IPR002083">
    <property type="entry name" value="MATH/TRAF_dom"/>
</dbReference>
<sequence>MDGPGCVLLECLRNFPKNSTATISIVGFLESLKIANNKRGEAVPDEDHKAATIGTLKMMVTAGTDEINKTHKRKFDEITEKLEVMEESVAKILKINEDEKNNQYRQGLESEKRFVLKHVFKNVDGFEIDQPYFTEIEVHSNIKWYARLKRNDERRLQFHIYCNPIAPVEDEFAVEVKLKYSMMGNDNIITKTLKHCFDERERDLE</sequence>
<dbReference type="Proteomes" id="UP000230233">
    <property type="component" value="Chromosome X"/>
</dbReference>
<name>A0A2G5T2T9_9PELO</name>
<feature type="domain" description="MATH" evidence="1">
    <location>
        <begin position="120"/>
        <end position="200"/>
    </location>
</feature>
<accession>A0A2G5T2T9</accession>
<keyword evidence="3" id="KW-1185">Reference proteome</keyword>
<gene>
    <name evidence="2" type="primary">Cnig_chr_X.g26329</name>
    <name evidence="2" type="ORF">B9Z55_026329</name>
</gene>
<dbReference type="AlphaFoldDB" id="A0A2G5T2T9"/>
<organism evidence="2 3">
    <name type="scientific">Caenorhabditis nigoni</name>
    <dbReference type="NCBI Taxonomy" id="1611254"/>
    <lineage>
        <taxon>Eukaryota</taxon>
        <taxon>Metazoa</taxon>
        <taxon>Ecdysozoa</taxon>
        <taxon>Nematoda</taxon>
        <taxon>Chromadorea</taxon>
        <taxon>Rhabditida</taxon>
        <taxon>Rhabditina</taxon>
        <taxon>Rhabditomorpha</taxon>
        <taxon>Rhabditoidea</taxon>
        <taxon>Rhabditidae</taxon>
        <taxon>Peloderinae</taxon>
        <taxon>Caenorhabditis</taxon>
    </lineage>
</organism>
<dbReference type="EMBL" id="PDUG01000006">
    <property type="protein sequence ID" value="PIC21532.1"/>
    <property type="molecule type" value="Genomic_DNA"/>
</dbReference>
<evidence type="ECO:0000259" key="1">
    <source>
        <dbReference type="Pfam" id="PF00917"/>
    </source>
</evidence>
<dbReference type="OrthoDB" id="5898550at2759"/>
<reference evidence="3" key="1">
    <citation type="submission" date="2017-10" db="EMBL/GenBank/DDBJ databases">
        <title>Rapid genome shrinkage in a self-fertile nematode reveals novel sperm competition proteins.</title>
        <authorList>
            <person name="Yin D."/>
            <person name="Schwarz E.M."/>
            <person name="Thomas C.G."/>
            <person name="Felde R.L."/>
            <person name="Korf I.F."/>
            <person name="Cutter A.D."/>
            <person name="Schartner C.M."/>
            <person name="Ralston E.J."/>
            <person name="Meyer B.J."/>
            <person name="Haag E.S."/>
        </authorList>
    </citation>
    <scope>NUCLEOTIDE SEQUENCE [LARGE SCALE GENOMIC DNA]</scope>
    <source>
        <strain evidence="3">JU1422</strain>
    </source>
</reference>
<comment type="caution">
    <text evidence="2">The sequence shown here is derived from an EMBL/GenBank/DDBJ whole genome shotgun (WGS) entry which is preliminary data.</text>
</comment>
<proteinExistence type="predicted"/>
<dbReference type="Pfam" id="PF00917">
    <property type="entry name" value="MATH"/>
    <property type="match status" value="1"/>
</dbReference>